<dbReference type="EMBL" id="JAODUO010000477">
    <property type="protein sequence ID" value="KAK2179693.1"/>
    <property type="molecule type" value="Genomic_DNA"/>
</dbReference>
<organism evidence="4 5">
    <name type="scientific">Ridgeia piscesae</name>
    <name type="common">Tubeworm</name>
    <dbReference type="NCBI Taxonomy" id="27915"/>
    <lineage>
        <taxon>Eukaryota</taxon>
        <taxon>Metazoa</taxon>
        <taxon>Spiralia</taxon>
        <taxon>Lophotrochozoa</taxon>
        <taxon>Annelida</taxon>
        <taxon>Polychaeta</taxon>
        <taxon>Sedentaria</taxon>
        <taxon>Canalipalpata</taxon>
        <taxon>Sabellida</taxon>
        <taxon>Siboglinidae</taxon>
        <taxon>Ridgeia</taxon>
    </lineage>
</organism>
<dbReference type="AlphaFoldDB" id="A0AAD9NT40"/>
<dbReference type="Gene3D" id="1.20.120.50">
    <property type="entry name" value="Hemerythrin-like"/>
    <property type="match status" value="1"/>
</dbReference>
<evidence type="ECO:0000313" key="4">
    <source>
        <dbReference type="EMBL" id="KAK2179693.1"/>
    </source>
</evidence>
<keyword evidence="2" id="KW-0479">Metal-binding</keyword>
<dbReference type="PRINTS" id="PR00186">
    <property type="entry name" value="HEMERYTHRIN"/>
</dbReference>
<keyword evidence="3" id="KW-0408">Iron</keyword>
<dbReference type="PANTHER" id="PTHR37164">
    <property type="entry name" value="BACTERIOHEMERYTHRIN"/>
    <property type="match status" value="1"/>
</dbReference>
<name>A0AAD9NT40_RIDPI</name>
<comment type="similarity">
    <text evidence="1">Belongs to the hemerythrin family.</text>
</comment>
<evidence type="ECO:0000256" key="1">
    <source>
        <dbReference type="ARBA" id="ARBA00010587"/>
    </source>
</evidence>
<proteinExistence type="inferred from homology"/>
<dbReference type="InterPro" id="IPR002063">
    <property type="entry name" value="Haemerythrin"/>
</dbReference>
<evidence type="ECO:0000313" key="5">
    <source>
        <dbReference type="Proteomes" id="UP001209878"/>
    </source>
</evidence>
<evidence type="ECO:0008006" key="6">
    <source>
        <dbReference type="Google" id="ProtNLM"/>
    </source>
</evidence>
<dbReference type="SUPFAM" id="SSF47188">
    <property type="entry name" value="Hemerythrin-like"/>
    <property type="match status" value="1"/>
</dbReference>
<accession>A0AAD9NT40</accession>
<evidence type="ECO:0000256" key="3">
    <source>
        <dbReference type="ARBA" id="ARBA00023004"/>
    </source>
</evidence>
<dbReference type="InterPro" id="IPR050669">
    <property type="entry name" value="Hemerythrin"/>
</dbReference>
<dbReference type="InterPro" id="IPR012827">
    <property type="entry name" value="Hemerythrin_metal-bd"/>
</dbReference>
<reference evidence="4" key="1">
    <citation type="journal article" date="2023" name="Mol. Biol. Evol.">
        <title>Third-Generation Sequencing Reveals the Adaptive Role of the Epigenome in Three Deep-Sea Polychaetes.</title>
        <authorList>
            <person name="Perez M."/>
            <person name="Aroh O."/>
            <person name="Sun Y."/>
            <person name="Lan Y."/>
            <person name="Juniper S.K."/>
            <person name="Young C.R."/>
            <person name="Angers B."/>
            <person name="Qian P.Y."/>
        </authorList>
    </citation>
    <scope>NUCLEOTIDE SEQUENCE</scope>
    <source>
        <strain evidence="4">R07B-5</strain>
    </source>
</reference>
<gene>
    <name evidence="4" type="ORF">NP493_477g03001</name>
</gene>
<dbReference type="GO" id="GO:0005506">
    <property type="term" value="F:iron ion binding"/>
    <property type="evidence" value="ECO:0007669"/>
    <property type="project" value="InterPro"/>
</dbReference>
<dbReference type="CDD" id="cd12107">
    <property type="entry name" value="Hemerythrin"/>
    <property type="match status" value="1"/>
</dbReference>
<dbReference type="Proteomes" id="UP001209878">
    <property type="component" value="Unassembled WGS sequence"/>
</dbReference>
<comment type="caution">
    <text evidence="4">The sequence shown here is derived from an EMBL/GenBank/DDBJ whole genome shotgun (WGS) entry which is preliminary data.</text>
</comment>
<protein>
    <recommendedName>
        <fullName evidence="6">Hemerythrin</fullName>
    </recommendedName>
</protein>
<evidence type="ECO:0000256" key="2">
    <source>
        <dbReference type="ARBA" id="ARBA00022723"/>
    </source>
</evidence>
<keyword evidence="5" id="KW-1185">Reference proteome</keyword>
<dbReference type="InterPro" id="IPR035938">
    <property type="entry name" value="Hemerythrin-like_sf"/>
</dbReference>
<sequence length="92" mass="10920">MFELFEKLGRDPSNSETFKELMKVTGNHHVTEELLMQKADIEGLTEHRRVHSEFIAKLRTFSPPLDDDTVFWMKKWLIAHVKTLDFKYIGRL</sequence>
<dbReference type="PANTHER" id="PTHR37164:SF1">
    <property type="entry name" value="BACTERIOHEMERYTHRIN"/>
    <property type="match status" value="1"/>
</dbReference>